<gene>
    <name evidence="1" type="ORF">Pan97_10590</name>
</gene>
<proteinExistence type="predicted"/>
<dbReference type="EMBL" id="CP036289">
    <property type="protein sequence ID" value="QDU74056.1"/>
    <property type="molecule type" value="Genomic_DNA"/>
</dbReference>
<accession>A0A518C4B0</accession>
<evidence type="ECO:0008006" key="3">
    <source>
        <dbReference type="Google" id="ProtNLM"/>
    </source>
</evidence>
<keyword evidence="2" id="KW-1185">Reference proteome</keyword>
<evidence type="ECO:0000313" key="2">
    <source>
        <dbReference type="Proteomes" id="UP000318626"/>
    </source>
</evidence>
<reference evidence="2" key="1">
    <citation type="submission" date="2019-02" db="EMBL/GenBank/DDBJ databases">
        <title>Deep-cultivation of Planctomycetes and their phenomic and genomic characterization uncovers novel biology.</title>
        <authorList>
            <person name="Wiegand S."/>
            <person name="Jogler M."/>
            <person name="Boedeker C."/>
            <person name="Pinto D."/>
            <person name="Vollmers J."/>
            <person name="Rivas-Marin E."/>
            <person name="Kohn T."/>
            <person name="Peeters S.H."/>
            <person name="Heuer A."/>
            <person name="Rast P."/>
            <person name="Oberbeckmann S."/>
            <person name="Bunk B."/>
            <person name="Jeske O."/>
            <person name="Meyerdierks A."/>
            <person name="Storesund J.E."/>
            <person name="Kallscheuer N."/>
            <person name="Luecker S."/>
            <person name="Lage O.M."/>
            <person name="Pohl T."/>
            <person name="Merkel B.J."/>
            <person name="Hornburger P."/>
            <person name="Mueller R.-W."/>
            <person name="Bruemmer F."/>
            <person name="Labrenz M."/>
            <person name="Spormann A.M."/>
            <person name="Op den Camp H."/>
            <person name="Overmann J."/>
            <person name="Amann R."/>
            <person name="Jetten M.S.M."/>
            <person name="Mascher T."/>
            <person name="Medema M.H."/>
            <person name="Devos D.P."/>
            <person name="Kaster A.-K."/>
            <person name="Ovreas L."/>
            <person name="Rohde M."/>
            <person name="Galperin M.Y."/>
            <person name="Jogler C."/>
        </authorList>
    </citation>
    <scope>NUCLEOTIDE SEQUENCE [LARGE SCALE GENOMIC DNA]</scope>
    <source>
        <strain evidence="2">Pan97</strain>
    </source>
</reference>
<evidence type="ECO:0000313" key="1">
    <source>
        <dbReference type="EMBL" id="QDU74056.1"/>
    </source>
</evidence>
<dbReference type="KEGG" id="bvo:Pan97_10590"/>
<dbReference type="RefSeq" id="WP_144971060.1">
    <property type="nucleotide sequence ID" value="NZ_CP036289.1"/>
</dbReference>
<dbReference type="Proteomes" id="UP000318626">
    <property type="component" value="Chromosome"/>
</dbReference>
<organism evidence="1 2">
    <name type="scientific">Bremerella volcania</name>
    <dbReference type="NCBI Taxonomy" id="2527984"/>
    <lineage>
        <taxon>Bacteria</taxon>
        <taxon>Pseudomonadati</taxon>
        <taxon>Planctomycetota</taxon>
        <taxon>Planctomycetia</taxon>
        <taxon>Pirellulales</taxon>
        <taxon>Pirellulaceae</taxon>
        <taxon>Bremerella</taxon>
    </lineage>
</organism>
<protein>
    <recommendedName>
        <fullName evidence="3">Antitoxin ParD4</fullName>
    </recommendedName>
</protein>
<dbReference type="OrthoDB" id="515108at2"/>
<sequence length="82" mass="9215">MASSLNLSLTDELRAFIDENSGDGTLYSTPSEFVRDVLRQRKLEMEAERIRGAIISGYEDAIAGRTYEYEGNLKALLKKAKK</sequence>
<name>A0A518C4B0_9BACT</name>
<dbReference type="AlphaFoldDB" id="A0A518C4B0"/>